<evidence type="ECO:0000256" key="1">
    <source>
        <dbReference type="ARBA" id="ARBA00004123"/>
    </source>
</evidence>
<dbReference type="GeneID" id="19236319"/>
<dbReference type="PANTHER" id="PTHR33572">
    <property type="entry name" value="SPORE DEVELOPMENT REGULATOR VOSA"/>
    <property type="match status" value="1"/>
</dbReference>
<reference evidence="11" key="1">
    <citation type="journal article" date="2014" name="BMC Genomics">
        <title>Genome characteristics reveal the impact of lichenization on lichen-forming fungus Endocarpon pusillum Hedwig (Verrucariales, Ascomycota).</title>
        <authorList>
            <person name="Wang Y.-Y."/>
            <person name="Liu B."/>
            <person name="Zhang X.-Y."/>
            <person name="Zhou Q.-M."/>
            <person name="Zhang T."/>
            <person name="Li H."/>
            <person name="Yu Y.-F."/>
            <person name="Zhang X.-L."/>
            <person name="Hao X.-Y."/>
            <person name="Wang M."/>
            <person name="Wang L."/>
            <person name="Wei J.-C."/>
        </authorList>
    </citation>
    <scope>NUCLEOTIDE SEQUENCE [LARGE SCALE GENOMIC DNA]</scope>
    <source>
        <strain evidence="11">Z07020 / HMAS-L-300199</strain>
    </source>
</reference>
<dbReference type="GO" id="GO:0005737">
    <property type="term" value="C:cytoplasm"/>
    <property type="evidence" value="ECO:0007669"/>
    <property type="project" value="UniProtKB-SubCell"/>
</dbReference>
<evidence type="ECO:0000256" key="4">
    <source>
        <dbReference type="ARBA" id="ARBA00023015"/>
    </source>
</evidence>
<dbReference type="FunFam" id="2.60.40.3960:FF:000001">
    <property type="entry name" value="Sexual development activator VeA"/>
    <property type="match status" value="1"/>
</dbReference>
<feature type="compositionally biased region" description="Low complexity" evidence="8">
    <location>
        <begin position="422"/>
        <end position="437"/>
    </location>
</feature>
<feature type="compositionally biased region" description="Polar residues" evidence="8">
    <location>
        <begin position="525"/>
        <end position="536"/>
    </location>
</feature>
<evidence type="ECO:0000259" key="9">
    <source>
        <dbReference type="PROSITE" id="PS51821"/>
    </source>
</evidence>
<dbReference type="Gene3D" id="2.60.40.3960">
    <property type="entry name" value="Velvet domain"/>
    <property type="match status" value="1"/>
</dbReference>
<evidence type="ECO:0000256" key="5">
    <source>
        <dbReference type="ARBA" id="ARBA00023163"/>
    </source>
</evidence>
<keyword evidence="5" id="KW-0804">Transcription</keyword>
<dbReference type="GO" id="GO:0005634">
    <property type="term" value="C:nucleus"/>
    <property type="evidence" value="ECO:0007669"/>
    <property type="project" value="UniProtKB-SubCell"/>
</dbReference>
<dbReference type="HOGENOM" id="CLU_022491_2_1_1"/>
<dbReference type="OMA" id="MAWRLEV"/>
<evidence type="ECO:0000256" key="7">
    <source>
        <dbReference type="ARBA" id="ARBA00038005"/>
    </source>
</evidence>
<dbReference type="Pfam" id="PF11754">
    <property type="entry name" value="Velvet"/>
    <property type="match status" value="2"/>
</dbReference>
<feature type="region of interest" description="Disordered" evidence="8">
    <location>
        <begin position="497"/>
        <end position="552"/>
    </location>
</feature>
<proteinExistence type="inferred from homology"/>
<feature type="compositionally biased region" description="Polar residues" evidence="8">
    <location>
        <begin position="497"/>
        <end position="507"/>
    </location>
</feature>
<dbReference type="InterPro" id="IPR021740">
    <property type="entry name" value="Velvet"/>
</dbReference>
<dbReference type="EMBL" id="KE720795">
    <property type="protein sequence ID" value="ERF75895.1"/>
    <property type="molecule type" value="Genomic_DNA"/>
</dbReference>
<feature type="compositionally biased region" description="Basic and acidic residues" evidence="8">
    <location>
        <begin position="1"/>
        <end position="11"/>
    </location>
</feature>
<feature type="region of interest" description="Disordered" evidence="8">
    <location>
        <begin position="1"/>
        <end position="35"/>
    </location>
</feature>
<comment type="similarity">
    <text evidence="7">Belongs to the velvet family. VeA subfamily.</text>
</comment>
<evidence type="ECO:0000313" key="11">
    <source>
        <dbReference type="Proteomes" id="UP000019373"/>
    </source>
</evidence>
<dbReference type="RefSeq" id="XP_007786744.1">
    <property type="nucleotide sequence ID" value="XM_007788554.1"/>
</dbReference>
<dbReference type="GO" id="GO:0034250">
    <property type="term" value="P:positive regulation of amide metabolic process"/>
    <property type="evidence" value="ECO:0007669"/>
    <property type="project" value="UniProtKB-ARBA"/>
</dbReference>
<dbReference type="InterPro" id="IPR037525">
    <property type="entry name" value="Velvet_dom"/>
</dbReference>
<dbReference type="Proteomes" id="UP000019373">
    <property type="component" value="Unassembled WGS sequence"/>
</dbReference>
<dbReference type="OrthoDB" id="5384689at2759"/>
<evidence type="ECO:0000313" key="10">
    <source>
        <dbReference type="EMBL" id="ERF75895.1"/>
    </source>
</evidence>
<dbReference type="GO" id="GO:0051176">
    <property type="term" value="P:positive regulation of sulfur metabolic process"/>
    <property type="evidence" value="ECO:0007669"/>
    <property type="project" value="UniProtKB-ARBA"/>
</dbReference>
<feature type="region of interest" description="Disordered" evidence="8">
    <location>
        <begin position="399"/>
        <end position="470"/>
    </location>
</feature>
<dbReference type="GO" id="GO:0043455">
    <property type="term" value="P:regulation of secondary metabolic process"/>
    <property type="evidence" value="ECO:0007669"/>
    <property type="project" value="UniProtKB-ARBA"/>
</dbReference>
<accession>U1HYF0</accession>
<keyword evidence="11" id="KW-1185">Reference proteome</keyword>
<keyword evidence="3" id="KW-0963">Cytoplasm</keyword>
<name>U1HYF0_ENDPU</name>
<dbReference type="InterPro" id="IPR038491">
    <property type="entry name" value="Velvet_dom_sf"/>
</dbReference>
<organism evidence="10 11">
    <name type="scientific">Endocarpon pusillum (strain Z07020 / HMAS-L-300199)</name>
    <name type="common">Lichen-forming fungus</name>
    <dbReference type="NCBI Taxonomy" id="1263415"/>
    <lineage>
        <taxon>Eukaryota</taxon>
        <taxon>Fungi</taxon>
        <taxon>Dikarya</taxon>
        <taxon>Ascomycota</taxon>
        <taxon>Pezizomycotina</taxon>
        <taxon>Eurotiomycetes</taxon>
        <taxon>Chaetothyriomycetidae</taxon>
        <taxon>Verrucariales</taxon>
        <taxon>Verrucariaceae</taxon>
        <taxon>Endocarpon</taxon>
    </lineage>
</organism>
<comment type="subcellular location">
    <subcellularLocation>
        <location evidence="2">Cytoplasm</location>
    </subcellularLocation>
    <subcellularLocation>
        <location evidence="1">Nucleus</location>
    </subcellularLocation>
</comment>
<protein>
    <recommendedName>
        <fullName evidence="9">Velvet domain-containing protein</fullName>
    </recommendedName>
</protein>
<gene>
    <name evidence="10" type="ORF">EPUS_01261</name>
</gene>
<evidence type="ECO:0000256" key="6">
    <source>
        <dbReference type="ARBA" id="ARBA00023242"/>
    </source>
</evidence>
<sequence length="604" mass="66794">MSSLQELRRQSQEATSQKPGSWAEPVSPGARKPILPPFRDILPAAHIRKTSLDSVESPSIIPAPTLQSYYLPFRRAKDDIVKMPFTMVKPENESIHSTTRKTVHGKTLTYTLNVKQQPERARACGAGARACADRRPVDPPPVVELRVFEGENTKTDITLSYNANFFLFATLEVARPIANGRMHPSPAIPVLTGCPVAGANYLDRPSPAAYFLFPDLSVRHEGWYRLSFNLYEATKDAEDFDVDRPARNADLEVLTPCPGPKTQESMAWRLEVKSTPFQVYSAKKFPGLSESTEMSRIVADQGCRVRIRRDIRMRKRNTGKDEYEAYEDGMRSGDRYATPDSAYPPQTPTERQRSASRCSMDGSQFGVDSYHRGSLQDSAYTSHGFHSVTPSMSNCGSSFSVPPPPMNGASAGMPAPQHPAYTQPAPLQPPASSSTSSREFAVPLPPARLMDRPSVDQPKSGYPQLPNPAAMPHMATEVTQPQPQPSSGMQLPALLTDNQQSRPSSGTVFDPTRRQWNLPLPAPSSKRSYSPRSDNAQLPLKQGMRPDNLAPVTNYISGNIEADSDPYNNNTDEDDQYGIHSQGFMEYRRACGKSNRKRVPNLAV</sequence>
<dbReference type="PANTHER" id="PTHR33572:SF14">
    <property type="entry name" value="DEVELOPMENTAL AND SECONDARY METABOLISM REGULATOR VEA"/>
    <property type="match status" value="1"/>
</dbReference>
<dbReference type="AlphaFoldDB" id="U1HYF0"/>
<evidence type="ECO:0000256" key="2">
    <source>
        <dbReference type="ARBA" id="ARBA00004496"/>
    </source>
</evidence>
<keyword evidence="4" id="KW-0805">Transcription regulation</keyword>
<dbReference type="PROSITE" id="PS51821">
    <property type="entry name" value="VELVET"/>
    <property type="match status" value="1"/>
</dbReference>
<evidence type="ECO:0000256" key="8">
    <source>
        <dbReference type="SAM" id="MobiDB-lite"/>
    </source>
</evidence>
<feature type="region of interest" description="Disordered" evidence="8">
    <location>
        <begin position="322"/>
        <end position="362"/>
    </location>
</feature>
<dbReference type="eggNOG" id="ENOG502QVY9">
    <property type="taxonomic scope" value="Eukaryota"/>
</dbReference>
<feature type="compositionally biased region" description="Basic and acidic residues" evidence="8">
    <location>
        <begin position="322"/>
        <end position="334"/>
    </location>
</feature>
<keyword evidence="6" id="KW-0539">Nucleus</keyword>
<evidence type="ECO:0000256" key="3">
    <source>
        <dbReference type="ARBA" id="ARBA00022490"/>
    </source>
</evidence>
<feature type="domain" description="Velvet" evidence="9">
    <location>
        <begin position="105"/>
        <end position="308"/>
    </location>
</feature>